<dbReference type="AlphaFoldDB" id="A0AAV2FT48"/>
<evidence type="ECO:0000313" key="1">
    <source>
        <dbReference type="EMBL" id="CAL1401109.1"/>
    </source>
</evidence>
<name>A0AAV2FT48_9ROSI</name>
<reference evidence="1 2" key="1">
    <citation type="submission" date="2024-04" db="EMBL/GenBank/DDBJ databases">
        <authorList>
            <person name="Fracassetti M."/>
        </authorList>
    </citation>
    <scope>NUCLEOTIDE SEQUENCE [LARGE SCALE GENOMIC DNA]</scope>
</reference>
<dbReference type="Proteomes" id="UP001497516">
    <property type="component" value="Chromosome 7"/>
</dbReference>
<gene>
    <name evidence="1" type="ORF">LTRI10_LOCUS41189</name>
</gene>
<evidence type="ECO:0000313" key="2">
    <source>
        <dbReference type="Proteomes" id="UP001497516"/>
    </source>
</evidence>
<protein>
    <submittedName>
        <fullName evidence="1">Uncharacterized protein</fullName>
    </submittedName>
</protein>
<accession>A0AAV2FT48</accession>
<organism evidence="1 2">
    <name type="scientific">Linum trigynum</name>
    <dbReference type="NCBI Taxonomy" id="586398"/>
    <lineage>
        <taxon>Eukaryota</taxon>
        <taxon>Viridiplantae</taxon>
        <taxon>Streptophyta</taxon>
        <taxon>Embryophyta</taxon>
        <taxon>Tracheophyta</taxon>
        <taxon>Spermatophyta</taxon>
        <taxon>Magnoliopsida</taxon>
        <taxon>eudicotyledons</taxon>
        <taxon>Gunneridae</taxon>
        <taxon>Pentapetalae</taxon>
        <taxon>rosids</taxon>
        <taxon>fabids</taxon>
        <taxon>Malpighiales</taxon>
        <taxon>Linaceae</taxon>
        <taxon>Linum</taxon>
    </lineage>
</organism>
<keyword evidence="2" id="KW-1185">Reference proteome</keyword>
<proteinExistence type="predicted"/>
<sequence length="118" mass="13076">MRKKRQVQGTLLVGGATSDRSSVTLPPSTRHWAHFTVSTKFGPATQSDSTDSQQWLVLRGPLPPTAHHFTFEPTSNKFAVRCPSSTHHARIFIIKENAYAFQGNRNSDPQLSKASSNQ</sequence>
<dbReference type="EMBL" id="OZ034820">
    <property type="protein sequence ID" value="CAL1401109.1"/>
    <property type="molecule type" value="Genomic_DNA"/>
</dbReference>